<gene>
    <name evidence="4" type="ORF">OXX778_LOCUS18438</name>
</gene>
<dbReference type="OrthoDB" id="10014002at2759"/>
<dbReference type="InterPro" id="IPR029619">
    <property type="entry name" value="FAM81"/>
</dbReference>
<dbReference type="EMBL" id="CAJNOC010005116">
    <property type="protein sequence ID" value="CAF1042861.1"/>
    <property type="molecule type" value="Genomic_DNA"/>
</dbReference>
<evidence type="ECO:0000256" key="1">
    <source>
        <dbReference type="ARBA" id="ARBA00023054"/>
    </source>
</evidence>
<comment type="caution">
    <text evidence="4">The sequence shown here is derived from an EMBL/GenBank/DDBJ whole genome shotgun (WGS) entry which is preliminary data.</text>
</comment>
<dbReference type="Proteomes" id="UP000663879">
    <property type="component" value="Unassembled WGS sequence"/>
</dbReference>
<protein>
    <submittedName>
        <fullName evidence="4">Uncharacterized protein</fullName>
    </submittedName>
</protein>
<proteinExistence type="inferred from homology"/>
<organism evidence="4 5">
    <name type="scientific">Brachionus calyciflorus</name>
    <dbReference type="NCBI Taxonomy" id="104777"/>
    <lineage>
        <taxon>Eukaryota</taxon>
        <taxon>Metazoa</taxon>
        <taxon>Spiralia</taxon>
        <taxon>Gnathifera</taxon>
        <taxon>Rotifera</taxon>
        <taxon>Eurotatoria</taxon>
        <taxon>Monogononta</taxon>
        <taxon>Pseudotrocha</taxon>
        <taxon>Ploima</taxon>
        <taxon>Brachionidae</taxon>
        <taxon>Brachionus</taxon>
    </lineage>
</organism>
<keyword evidence="5" id="KW-1185">Reference proteome</keyword>
<comment type="similarity">
    <text evidence="2">Belongs to the FAM81 family.</text>
</comment>
<keyword evidence="1 3" id="KW-0175">Coiled coil</keyword>
<reference evidence="4" key="1">
    <citation type="submission" date="2021-02" db="EMBL/GenBank/DDBJ databases">
        <authorList>
            <person name="Nowell W R."/>
        </authorList>
    </citation>
    <scope>NUCLEOTIDE SEQUENCE</scope>
    <source>
        <strain evidence="4">Ploen Becks lab</strain>
    </source>
</reference>
<dbReference type="PANTHER" id="PTHR22420:SF4">
    <property type="entry name" value="PROTEIN FAM81A"/>
    <property type="match status" value="1"/>
</dbReference>
<evidence type="ECO:0000313" key="4">
    <source>
        <dbReference type="EMBL" id="CAF1042861.1"/>
    </source>
</evidence>
<name>A0A814JRT2_9BILA</name>
<evidence type="ECO:0000256" key="3">
    <source>
        <dbReference type="SAM" id="Coils"/>
    </source>
</evidence>
<dbReference type="PANTHER" id="PTHR22420">
    <property type="entry name" value="PROTEIN FAM81A"/>
    <property type="match status" value="1"/>
</dbReference>
<evidence type="ECO:0000313" key="5">
    <source>
        <dbReference type="Proteomes" id="UP000663879"/>
    </source>
</evidence>
<evidence type="ECO:0000256" key="2">
    <source>
        <dbReference type="ARBA" id="ARBA00046344"/>
    </source>
</evidence>
<accession>A0A814JRT2</accession>
<dbReference type="SUPFAM" id="SSF58113">
    <property type="entry name" value="Apolipoprotein A-I"/>
    <property type="match status" value="1"/>
</dbReference>
<feature type="coiled-coil region" evidence="3">
    <location>
        <begin position="97"/>
        <end position="163"/>
    </location>
</feature>
<dbReference type="AlphaFoldDB" id="A0A814JRT2"/>
<feature type="coiled-coil region" evidence="3">
    <location>
        <begin position="222"/>
        <end position="278"/>
    </location>
</feature>
<sequence>MSTPRRDNTPRLPPIIKPLTFNEPPLNIAPDRMSDYLADERRARQLLEEQVRVISTVCKKLNSDIEALDAQLGERSFQMNNVEFKTTDLQANFVSINKDLQFKITRHDNQLNKIENDLMNHSNNIKELQFQYQDNNRSMQLRMNDIENRINELNKKFDSILMEQTMVLKNVEGDTVKQLQLIDGRTRTMLEDIRGQINQIKANQDTDLSRLETRLTSKIDDNQRNTEKYDRLDRKLEEYTQSINKRFLTFEDDFQKSLNKISTSIEKLENKVNKGIDERFNKSSNEHDKLKKELKYGFESIQDSIIALQRVLDAKIKLSEDKLEKEIIKIRKTIVLI</sequence>